<dbReference type="PANTHER" id="PTHR28489:SF3">
    <property type="entry name" value="PROTEIN RD3-LIKE"/>
    <property type="match status" value="1"/>
</dbReference>
<protein>
    <submittedName>
        <fullName evidence="1">Uncharacterized protein</fullName>
    </submittedName>
</protein>
<dbReference type="AlphaFoldDB" id="A0A3Q3X842"/>
<keyword evidence="2" id="KW-1185">Reference proteome</keyword>
<sequence length="209" mass="24289">MSLFSWMKWSNETTVQPQDEVTSRKTSGVIASRILIRELLWHVEEHERLARDLEREQGSDHSAPGRHWLQRYPNLHTLISTSELRQLEFLCAQVPPIHAATVLSRFREVLATNNIRPWDLASVFKQVMGDFLRQKEYDEEHNLSVQPSFVTPMVPNCGDHPREEIPTISGYVDWAMKPSNLFTGFNRDWSLSYYYPAPFRPIGAYSTTL</sequence>
<proteinExistence type="predicted"/>
<evidence type="ECO:0000313" key="2">
    <source>
        <dbReference type="Proteomes" id="UP000261620"/>
    </source>
</evidence>
<organism evidence="1 2">
    <name type="scientific">Mola mola</name>
    <name type="common">Ocean sunfish</name>
    <name type="synonym">Tetraodon mola</name>
    <dbReference type="NCBI Taxonomy" id="94237"/>
    <lineage>
        <taxon>Eukaryota</taxon>
        <taxon>Metazoa</taxon>
        <taxon>Chordata</taxon>
        <taxon>Craniata</taxon>
        <taxon>Vertebrata</taxon>
        <taxon>Euteleostomi</taxon>
        <taxon>Actinopterygii</taxon>
        <taxon>Neopterygii</taxon>
        <taxon>Teleostei</taxon>
        <taxon>Neoteleostei</taxon>
        <taxon>Acanthomorphata</taxon>
        <taxon>Eupercaria</taxon>
        <taxon>Tetraodontiformes</taxon>
        <taxon>Molidae</taxon>
        <taxon>Mola</taxon>
    </lineage>
</organism>
<dbReference type="Ensembl" id="ENSMMOT00000018612.1">
    <property type="protein sequence ID" value="ENSMMOP00000018314.1"/>
    <property type="gene ID" value="ENSMMOG00000013864.1"/>
</dbReference>
<evidence type="ECO:0000313" key="1">
    <source>
        <dbReference type="Ensembl" id="ENSMMOP00000018314.1"/>
    </source>
</evidence>
<dbReference type="PANTHER" id="PTHR28489">
    <property type="entry name" value="RENTINAL DEGENERATION 3-LIKE"/>
    <property type="match status" value="1"/>
</dbReference>
<accession>A0A3Q3X842</accession>
<name>A0A3Q3X842_MOLML</name>
<dbReference type="OMA" id="WMKWPKS"/>
<reference evidence="1" key="1">
    <citation type="submission" date="2025-08" db="UniProtKB">
        <authorList>
            <consortium name="Ensembl"/>
        </authorList>
    </citation>
    <scope>IDENTIFICATION</scope>
</reference>
<dbReference type="InterPro" id="IPR028092">
    <property type="entry name" value="RD3"/>
</dbReference>
<reference evidence="1" key="2">
    <citation type="submission" date="2025-09" db="UniProtKB">
        <authorList>
            <consortium name="Ensembl"/>
        </authorList>
    </citation>
    <scope>IDENTIFICATION</scope>
</reference>
<dbReference type="Proteomes" id="UP000261620">
    <property type="component" value="Unplaced"/>
</dbReference>
<dbReference type="STRING" id="94237.ENSMMOP00000018314"/>
<dbReference type="Pfam" id="PF14473">
    <property type="entry name" value="RD3"/>
    <property type="match status" value="1"/>
</dbReference>